<dbReference type="SUPFAM" id="SSF46934">
    <property type="entry name" value="UBA-like"/>
    <property type="match status" value="1"/>
</dbReference>
<evidence type="ECO:0000256" key="1">
    <source>
        <dbReference type="SAM" id="MobiDB-lite"/>
    </source>
</evidence>
<evidence type="ECO:0000313" key="4">
    <source>
        <dbReference type="Proteomes" id="UP000053240"/>
    </source>
</evidence>
<dbReference type="FunCoup" id="A0A194QVT8">
    <property type="interactions" value="108"/>
</dbReference>
<feature type="domain" description="CUE" evidence="2">
    <location>
        <begin position="113"/>
        <end position="156"/>
    </location>
</feature>
<organism evidence="3 4">
    <name type="scientific">Papilio machaon</name>
    <name type="common">Old World swallowtail butterfly</name>
    <dbReference type="NCBI Taxonomy" id="76193"/>
    <lineage>
        <taxon>Eukaryota</taxon>
        <taxon>Metazoa</taxon>
        <taxon>Ecdysozoa</taxon>
        <taxon>Arthropoda</taxon>
        <taxon>Hexapoda</taxon>
        <taxon>Insecta</taxon>
        <taxon>Pterygota</taxon>
        <taxon>Neoptera</taxon>
        <taxon>Endopterygota</taxon>
        <taxon>Lepidoptera</taxon>
        <taxon>Glossata</taxon>
        <taxon>Ditrysia</taxon>
        <taxon>Papilionoidea</taxon>
        <taxon>Papilionidae</taxon>
        <taxon>Papilioninae</taxon>
        <taxon>Papilio</taxon>
    </lineage>
</organism>
<evidence type="ECO:0000313" key="3">
    <source>
        <dbReference type="EMBL" id="KPJ09080.1"/>
    </source>
</evidence>
<protein>
    <recommendedName>
        <fullName evidence="2">CUE domain-containing protein</fullName>
    </recommendedName>
</protein>
<dbReference type="Proteomes" id="UP000053240">
    <property type="component" value="Unassembled WGS sequence"/>
</dbReference>
<dbReference type="STRING" id="76193.A0A194QVT8"/>
<dbReference type="InterPro" id="IPR009060">
    <property type="entry name" value="UBA-like_sf"/>
</dbReference>
<dbReference type="GO" id="GO:0043130">
    <property type="term" value="F:ubiquitin binding"/>
    <property type="evidence" value="ECO:0007669"/>
    <property type="project" value="InterPro"/>
</dbReference>
<feature type="domain" description="CUE" evidence="2">
    <location>
        <begin position="237"/>
        <end position="280"/>
    </location>
</feature>
<gene>
    <name evidence="3" type="ORF">RR48_15221</name>
</gene>
<feature type="region of interest" description="Disordered" evidence="1">
    <location>
        <begin position="372"/>
        <end position="398"/>
    </location>
</feature>
<name>A0A194QVT8_PAPMA</name>
<reference evidence="3 4" key="1">
    <citation type="journal article" date="2015" name="Nat. Commun.">
        <title>Outbred genome sequencing and CRISPR/Cas9 gene editing in butterflies.</title>
        <authorList>
            <person name="Li X."/>
            <person name="Fan D."/>
            <person name="Zhang W."/>
            <person name="Liu G."/>
            <person name="Zhang L."/>
            <person name="Zhao L."/>
            <person name="Fang X."/>
            <person name="Chen L."/>
            <person name="Dong Y."/>
            <person name="Chen Y."/>
            <person name="Ding Y."/>
            <person name="Zhao R."/>
            <person name="Feng M."/>
            <person name="Zhu Y."/>
            <person name="Feng Y."/>
            <person name="Jiang X."/>
            <person name="Zhu D."/>
            <person name="Xiang H."/>
            <person name="Feng X."/>
            <person name="Li S."/>
            <person name="Wang J."/>
            <person name="Zhang G."/>
            <person name="Kronforst M.R."/>
            <person name="Wang W."/>
        </authorList>
    </citation>
    <scope>NUCLEOTIDE SEQUENCE [LARGE SCALE GENOMIC DNA]</scope>
    <source>
        <strain evidence="3">Ya'a_city_454_Pm</strain>
        <tissue evidence="3">Whole body</tissue>
    </source>
</reference>
<dbReference type="SMART" id="SM00546">
    <property type="entry name" value="CUE"/>
    <property type="match status" value="2"/>
</dbReference>
<sequence>MEEIRSKYKSIQNGAHHITLDCIHPQSTHGSPYHVHPYPSPIRLQHAFTAQTSPKMFHPKGLKPHRDCKVLITPTESPILGRALCLTPRGSPLPGNVSHLNDKFQDSLTITSDTDALVAKISAMFPTVSETHIKILLEKYYNREAVVISALQVEKHPITTPGPLSMSPSMARLQKGAVGVYSAMQLARGGSSMHGSSHLTPLTGTPQGSPLLLRPASGASSYYGMAKAVDGQTKHQSPKMKLKYLKSIFPKAEETLILDILANKDDNVQKASEELISMGFTKKDTSIQKKKDKETPKPVKKVVTIMKTSEEKMQLKQKLQKKFNTVAERVISIALESVDFNEERAEQILTAVVQEEDAPKVTKNVEIKETCRPGPEEINKGVSGSVEQPPSRPPPAPASRRIKIWTEHLKPILKTNASVEPKYKSQYRMASNGPNPSLRQGPKDSLLLEDYMTWNGPNPELRNGRTINPEGPEKCEKKFSLARGPADLAKGPAGIATGSIYQKLAKKSAKIDSPRDRLFFSLTKVSLKAEFLAYGGLRDRTMNPDSIKFERFPVH</sequence>
<dbReference type="InterPro" id="IPR003892">
    <property type="entry name" value="CUE"/>
</dbReference>
<dbReference type="EMBL" id="KQ461108">
    <property type="protein sequence ID" value="KPJ09080.1"/>
    <property type="molecule type" value="Genomic_DNA"/>
</dbReference>
<keyword evidence="4" id="KW-1185">Reference proteome</keyword>
<accession>A0A194QVT8</accession>
<evidence type="ECO:0000259" key="2">
    <source>
        <dbReference type="PROSITE" id="PS51140"/>
    </source>
</evidence>
<dbReference type="PROSITE" id="PS51140">
    <property type="entry name" value="CUE"/>
    <property type="match status" value="2"/>
</dbReference>
<dbReference type="CDD" id="cd14279">
    <property type="entry name" value="CUE"/>
    <property type="match status" value="1"/>
</dbReference>
<dbReference type="InParanoid" id="A0A194QVT8"/>
<proteinExistence type="predicted"/>
<dbReference type="AlphaFoldDB" id="A0A194QVT8"/>